<organism evidence="1 2">
    <name type="scientific">Candidatus Clostridium radicumherbarum</name>
    <dbReference type="NCBI Taxonomy" id="3381662"/>
    <lineage>
        <taxon>Bacteria</taxon>
        <taxon>Bacillati</taxon>
        <taxon>Bacillota</taxon>
        <taxon>Clostridia</taxon>
        <taxon>Eubacteriales</taxon>
        <taxon>Clostridiaceae</taxon>
        <taxon>Clostridium</taxon>
    </lineage>
</organism>
<evidence type="ECO:0000313" key="2">
    <source>
        <dbReference type="Proteomes" id="UP001623661"/>
    </source>
</evidence>
<proteinExistence type="predicted"/>
<keyword evidence="2" id="KW-1185">Reference proteome</keyword>
<protein>
    <submittedName>
        <fullName evidence="1">WD40/YVTN/BNR-like repeat-containing protein</fullName>
    </submittedName>
</protein>
<dbReference type="EMBL" id="JBJHZY010000001">
    <property type="protein sequence ID" value="MFL0268076.1"/>
    <property type="molecule type" value="Genomic_DNA"/>
</dbReference>
<dbReference type="RefSeq" id="WP_406764659.1">
    <property type="nucleotide sequence ID" value="NZ_JBJHZY010000001.1"/>
</dbReference>
<dbReference type="SUPFAM" id="SSF110296">
    <property type="entry name" value="Oligoxyloglucan reducing end-specific cellobiohydrolase"/>
    <property type="match status" value="2"/>
</dbReference>
<name>A0ABW8TU68_9CLOT</name>
<reference evidence="1 2" key="1">
    <citation type="submission" date="2024-11" db="EMBL/GenBank/DDBJ databases">
        <authorList>
            <person name="Heng Y.C."/>
            <person name="Lim A.C.H."/>
            <person name="Lee J.K.Y."/>
            <person name="Kittelmann S."/>
        </authorList>
    </citation>
    <scope>NUCLEOTIDE SEQUENCE [LARGE SCALE GENOMIC DNA]</scope>
    <source>
        <strain evidence="1 2">WILCCON 0202</strain>
    </source>
</reference>
<dbReference type="PROSITE" id="PS51257">
    <property type="entry name" value="PROKAR_LIPOPROTEIN"/>
    <property type="match status" value="1"/>
</dbReference>
<evidence type="ECO:0000313" key="1">
    <source>
        <dbReference type="EMBL" id="MFL0268076.1"/>
    </source>
</evidence>
<comment type="caution">
    <text evidence="1">The sequence shown here is derived from an EMBL/GenBank/DDBJ whole genome shotgun (WGS) entry which is preliminary data.</text>
</comment>
<dbReference type="Gene3D" id="2.130.10.10">
    <property type="entry name" value="YVTN repeat-like/Quinoprotein amine dehydrogenase"/>
    <property type="match status" value="2"/>
</dbReference>
<gene>
    <name evidence="1" type="ORF">ACJDUH_08175</name>
</gene>
<sequence>MDKRFISLIFLSMVFFIGCSNSSKLDSSSNTKPQKQSNAISQSNNNLTFEKSEVYSNLLMVNKTTGWIVRNNVVLRTINGGLDWNDVSPYSNSKTNDTQSIVSTYFYDSNIAWVSFGNDLNDGNKLIVYHTTDGGGHWEKESLPAIEDWEGTGNENINFIDPSNGFILVTSQPALGQMNKSIYKTNNGGKSWLRIGTITNKIPSYPTGLTFKNSREGWITSSNHGENYITTFKTDDGGYSWHKENLQMVPVYKDYYTNSYPPVFLNNEKKFGILPIEYVNEKSRFIIPYITNDGGNSWTATKSLSNYDLSHYDFINEKQWLAIDNKENKLYETSNGGNSFEELSQNEIFKGIKTLDFISNQIGWAIGDNFFIKTIDGGKNWTKININK</sequence>
<accession>A0ABW8TU68</accession>
<dbReference type="InterPro" id="IPR015943">
    <property type="entry name" value="WD40/YVTN_repeat-like_dom_sf"/>
</dbReference>
<dbReference type="PANTHER" id="PTHR47199">
    <property type="entry name" value="PHOTOSYSTEM II STABILITY/ASSEMBLY FACTOR HCF136, CHLOROPLASTIC"/>
    <property type="match status" value="1"/>
</dbReference>
<dbReference type="PANTHER" id="PTHR47199:SF2">
    <property type="entry name" value="PHOTOSYSTEM II STABILITY_ASSEMBLY FACTOR HCF136, CHLOROPLASTIC"/>
    <property type="match status" value="1"/>
</dbReference>
<dbReference type="Proteomes" id="UP001623661">
    <property type="component" value="Unassembled WGS sequence"/>
</dbReference>